<comment type="caution">
    <text evidence="1">The sequence shown here is derived from an EMBL/GenBank/DDBJ whole genome shotgun (WGS) entry which is preliminary data.</text>
</comment>
<sequence length="62" mass="6905">MKLLYISGLFALVACGGQSSPEGRSVIRDEQIQSQINLLKEQNKAILDSIKLINNEIKAIKY</sequence>
<name>A0A4Q0MBQ9_9SPHI</name>
<accession>A0A4Q0MBQ9</accession>
<dbReference type="EMBL" id="RXOC01000004">
    <property type="protein sequence ID" value="RXF70760.1"/>
    <property type="molecule type" value="Genomic_DNA"/>
</dbReference>
<proteinExistence type="predicted"/>
<dbReference type="AlphaFoldDB" id="A0A4Q0MBQ9"/>
<protein>
    <submittedName>
        <fullName evidence="1">Uncharacterized protein</fullName>
    </submittedName>
</protein>
<organism evidence="1 2">
    <name type="scientific">Arcticibacter tournemirensis</name>
    <dbReference type="NCBI Taxonomy" id="699437"/>
    <lineage>
        <taxon>Bacteria</taxon>
        <taxon>Pseudomonadati</taxon>
        <taxon>Bacteroidota</taxon>
        <taxon>Sphingobacteriia</taxon>
        <taxon>Sphingobacteriales</taxon>
        <taxon>Sphingobacteriaceae</taxon>
        <taxon>Arcticibacter</taxon>
    </lineage>
</organism>
<gene>
    <name evidence="1" type="ORF">EKH83_08100</name>
</gene>
<dbReference type="PROSITE" id="PS51257">
    <property type="entry name" value="PROKAR_LIPOPROTEIN"/>
    <property type="match status" value="1"/>
</dbReference>
<reference evidence="1 2" key="1">
    <citation type="submission" date="2018-12" db="EMBL/GenBank/DDBJ databases">
        <title>The Draft Genome Sequence of the Soil Bacterium Pedobacter tournemirensis R1.</title>
        <authorList>
            <person name="He J."/>
        </authorList>
    </citation>
    <scope>NUCLEOTIDE SEQUENCE [LARGE SCALE GENOMIC DNA]</scope>
    <source>
        <strain evidence="1 2">R1</strain>
    </source>
</reference>
<evidence type="ECO:0000313" key="2">
    <source>
        <dbReference type="Proteomes" id="UP000290848"/>
    </source>
</evidence>
<evidence type="ECO:0000313" key="1">
    <source>
        <dbReference type="EMBL" id="RXF70760.1"/>
    </source>
</evidence>
<dbReference type="Proteomes" id="UP000290848">
    <property type="component" value="Unassembled WGS sequence"/>
</dbReference>